<dbReference type="InterPro" id="IPR021714">
    <property type="entry name" value="URB1_N"/>
</dbReference>
<dbReference type="InterPro" id="IPR039844">
    <property type="entry name" value="URB1"/>
</dbReference>
<evidence type="ECO:0000313" key="5">
    <source>
        <dbReference type="Proteomes" id="UP000197138"/>
    </source>
</evidence>
<accession>A0A218XA83</accession>
<evidence type="ECO:0008006" key="6">
    <source>
        <dbReference type="Google" id="ProtNLM"/>
    </source>
</evidence>
<evidence type="ECO:0000313" key="4">
    <source>
        <dbReference type="EMBL" id="OWM81272.1"/>
    </source>
</evidence>
<gene>
    <name evidence="4" type="ORF">CDL15_Pgr007310</name>
</gene>
<proteinExistence type="predicted"/>
<keyword evidence="1" id="KW-0175">Coiled coil</keyword>
<dbReference type="PANTHER" id="PTHR13500">
    <property type="entry name" value="NUCLEOLAR PRERIBOSOMAL-ASSOCIATED PROTEIN 1"/>
    <property type="match status" value="1"/>
</dbReference>
<sequence length="2563" mass="287854">MGEEEIPSFVLNASLEAKLQELLHYITSTEIKLCADGAKEFVKLLKGSRGGELLRLYLRTSPKCPELLETWKLRQGKPGISYILSLISALLDHPDGRYVQGDRTRIAHCRVLDDFARLLVDEKLEDVYGELNSKEAKRQKAALQLMASIVRRISDLATEVAKKFDFTLPAFRKLGEYRKKKRVDDKRKHSTRKPFVGFAMSFLEVGRPGLLRWILQQKDMYSGVLRGLENDDDETLIFILSTLRDRVLTAESLVPPGLRSVLFGSVTLEQLVSISGRENGGLASELAHSILVMVCTHPSNGLMPDLKRSTNQLKGNPKRLLGLMKKLRAAEIGYHRDLLLAIVHGKPSFGSAYMEEFPYNIEDHASPNWFSAVSLAADVVSAVGMGSPFVFLDSISYHPPPFDGPDVQNVIKSVCPRPFTRSNMNKGLLHTDILVKNATLRLLLEELRLLDSFICSLDIRSRNLPSWEAFKREIQNEARTVLPDPQVLLSLLSSLSSTLKSNGSHVKRKASSEDSDSLVQNSYSVKKRKVGNSGEDADIIVGGIASDIDVNLPDENEEIADLGEDMDDSKNLAHLYAEIWGSDQSQIPVSTTRDAEIYFCTKLFEALQIYLRIMPSVLEGSFDFFVNLLSNSPNLPMNLLSSVLGLLVEYIRWPPGSVIPLRTPALMYKHLQTLINLSLFSPLSSIRAQAYRLSVAAMLSTGAFDKNPHEVDAWSLFLPNYIGNTVQEIEVLQSFSSAVISFLCDAVSTIGKNLFKFWDLVRCNARKLKDSKDYALNFSPLAICILQKCLRVIKSESGSFPLSEKTVISIYVSSTLKYLLQTQVDPSMLSAAILSLMSDTIGECPNEDDLSGDFLCEWRPLKSLFVFARGTFNHQSHCHFASDPEDLPADNSFSMTLSQTKELLRRSNTAEISAIIKAFSSSIICTSPAQILQNFPSIMTVSKNLHGVTVWLLSSLFFVNGSLLARVSKLWPELFSAALEMVASRIDCKGQKDDALNMYGDSFGSELPATAFSLFLEEGPFHVLFLVVMSSNGLILSGSSDFEILLLDKLSESTVECLISYVRLVLFWVHQIQLSYRDLPSAEVKRFSESCVGLLKSILAQLFSSKRFLQSPQLMQEAAEGMFYHPAVTAFLSPTWLSSERFTKQYMADPSDAFSSLSENSTEETDFHVLGVLETASYFLWSLVSGQNIVTESEKGGLQHLANAFNSLIQRLLAEVRKRFELCVEMKSVITLLPVYRALLALVRLISPLQLLAFVRWIFDRINIDDVSITETFGKTLLSIGCHVASCAFDTVDIYLQQPIAKRAQFDIFWKAGEWNFDINIIGEIYLNVLKQAQLFQADFADLCLLKAISAVYRQKSAQYLNLHPLSFVLLRVVGGTPLEMLSYCINRISVTRAKILFMIVELNPLQLSIFGHIFSNILLPEDNLTKKNQSCSLSIEDLLMLLPSALSFLKSTVLRYGKECCSTFSNIPLVYSRILLDGFRQWKSFVSGFSFQEEYAEFFPSSMEELLKIAEGSFLGKAVCMLRYHFLLNGGSVKLKKCLKLFNSILPESASHNELLDCDIEELSSCSTKELLNVISRVFAKISLCQMLLFPECDISEDVKSDGLFSSRTRLIRLLVYTWQQIVKKLPLGSDNSAKGKGTESSSLYNYLEAFVLRSIHVLTTKMRDDLIQLQSIPFLEELIRSILLFRFEDPKSLKTLRSILTILWDGQFSCFPYLQLLLAHSQFPHTLHSISKTSESLQLGAFLRPMSSILRTINIPAMNHSDREKDKEMADQCIRKLEVLKLLRTLLHFTGCDHGQSAKEDGINFQELLMLLLSSYNATLDEIDQEIYSLVQDIEFTYGDKANLAETDFLWGSSALKIRKERALEQNILTDVVNDAGALEQRRRSQVRENLPINPTLCAATVLDFPYDRVAVTGPSPLETIDTNEINNMPEIHTCGAKRIRRYDPVFIMRFSLHMLSVGFIEPVEFASLGLVAVAFCCLSSPDDGMRKLAYEALARLKNALETCQKKKAVIRLRLLLTNVQNGIQEPWQRLPSVITLFAAEASFVLLDPSHDHYAALSKILTRSAKINMKSVPLFPDFLWSTAVNFKSERLWILRLIYAGLNSDDDATIFTRNSIFENLLSFYSTPVSDYESRELILQIVKKSVKLPKLARYLTEQCGLFSWLSSVLSFATNNLSGDDRSFCSRQLIAVLEVAYDLTLSRNITEWLQKYALEQLSELSSHLLKLLHGNVKLSGGGGSVVDLILQIMISTLKISQKRKLYQPHFTLAMEGLYKVYEVVSLYDSTGSHLTSEYGLNVMLMSTPQPILNMDPEKLSKFVTWAITVALKSDNAQMLQSRFARAHLALFSPEEETSEEPMMSKLLRWITASVILGHLCQRSLYTDAVVSTRLSLRTLEVVLESIKGSHRRESNGSSPGREEFLIDAMLYFLQLLGTNCRVLPSVVSALCMLLLNSSEATGADSEFFLHGISGSSVLSRIRCPAEANPTWRWSFYQPWKDLTSERTALEEMDEYHACQTLLVAVSNFRGRKLPGSQVLSPLDVEKSGVFEWERSLIAEQMDGVHVES</sequence>
<comment type="caution">
    <text evidence="4">The sequence shown here is derived from an EMBL/GenBank/DDBJ whole genome shotgun (WGS) entry which is preliminary data.</text>
</comment>
<dbReference type="GO" id="GO:0000466">
    <property type="term" value="P:maturation of 5.8S rRNA from tricistronic rRNA transcript (SSU-rRNA, 5.8S rRNA, LSU-rRNA)"/>
    <property type="evidence" value="ECO:0007669"/>
    <property type="project" value="TreeGrafter"/>
</dbReference>
<dbReference type="EMBL" id="MTKT01002214">
    <property type="protein sequence ID" value="OWM81272.1"/>
    <property type="molecule type" value="Genomic_DNA"/>
</dbReference>
<evidence type="ECO:0000256" key="1">
    <source>
        <dbReference type="SAM" id="Coils"/>
    </source>
</evidence>
<feature type="coiled-coil region" evidence="1">
    <location>
        <begin position="1989"/>
        <end position="2016"/>
    </location>
</feature>
<organism evidence="4 5">
    <name type="scientific">Punica granatum</name>
    <name type="common">Pomegranate</name>
    <dbReference type="NCBI Taxonomy" id="22663"/>
    <lineage>
        <taxon>Eukaryota</taxon>
        <taxon>Viridiplantae</taxon>
        <taxon>Streptophyta</taxon>
        <taxon>Embryophyta</taxon>
        <taxon>Tracheophyta</taxon>
        <taxon>Spermatophyta</taxon>
        <taxon>Magnoliopsida</taxon>
        <taxon>eudicotyledons</taxon>
        <taxon>Gunneridae</taxon>
        <taxon>Pentapetalae</taxon>
        <taxon>rosids</taxon>
        <taxon>malvids</taxon>
        <taxon>Myrtales</taxon>
        <taxon>Lythraceae</taxon>
        <taxon>Punica</taxon>
    </lineage>
</organism>
<protein>
    <recommendedName>
        <fullName evidence="6">Nucleolar pre-ribosomal-associated protein 1 N-terminal domain-containing protein</fullName>
    </recommendedName>
</protein>
<dbReference type="PANTHER" id="PTHR13500:SF0">
    <property type="entry name" value="NUCLEOLAR PRE-RIBOSOMAL-ASSOCIATED PROTEIN 1"/>
    <property type="match status" value="1"/>
</dbReference>
<dbReference type="InterPro" id="IPR032436">
    <property type="entry name" value="URB1_C"/>
</dbReference>
<feature type="domain" description="URB1 C-terminal" evidence="3">
    <location>
        <begin position="1975"/>
        <end position="2164"/>
    </location>
</feature>
<dbReference type="GO" id="GO:0000463">
    <property type="term" value="P:maturation of LSU-rRNA from tricistronic rRNA transcript (SSU-rRNA, 5.8S rRNA, LSU-rRNA)"/>
    <property type="evidence" value="ECO:0007669"/>
    <property type="project" value="TreeGrafter"/>
</dbReference>
<dbReference type="GO" id="GO:0005730">
    <property type="term" value="C:nucleolus"/>
    <property type="evidence" value="ECO:0007669"/>
    <property type="project" value="TreeGrafter"/>
</dbReference>
<evidence type="ECO:0000259" key="2">
    <source>
        <dbReference type="Pfam" id="PF11707"/>
    </source>
</evidence>
<feature type="domain" description="URB1 N-terminal" evidence="2">
    <location>
        <begin position="64"/>
        <end position="371"/>
    </location>
</feature>
<dbReference type="Pfam" id="PF16201">
    <property type="entry name" value="NopRA1"/>
    <property type="match status" value="1"/>
</dbReference>
<dbReference type="Pfam" id="PF11707">
    <property type="entry name" value="Npa1"/>
    <property type="match status" value="1"/>
</dbReference>
<dbReference type="Proteomes" id="UP000197138">
    <property type="component" value="Unassembled WGS sequence"/>
</dbReference>
<evidence type="ECO:0000259" key="3">
    <source>
        <dbReference type="Pfam" id="PF16201"/>
    </source>
</evidence>
<name>A0A218XA83_PUNGR</name>
<reference evidence="5" key="1">
    <citation type="journal article" date="2017" name="Plant J.">
        <title>The pomegranate (Punica granatum L.) genome and the genomics of punicalagin biosynthesis.</title>
        <authorList>
            <person name="Qin G."/>
            <person name="Xu C."/>
            <person name="Ming R."/>
            <person name="Tang H."/>
            <person name="Guyot R."/>
            <person name="Kramer E.M."/>
            <person name="Hu Y."/>
            <person name="Yi X."/>
            <person name="Qi Y."/>
            <person name="Xu X."/>
            <person name="Gao Z."/>
            <person name="Pan H."/>
            <person name="Jian J."/>
            <person name="Tian Y."/>
            <person name="Yue Z."/>
            <person name="Xu Y."/>
        </authorList>
    </citation>
    <scope>NUCLEOTIDE SEQUENCE [LARGE SCALE GENOMIC DNA]</scope>
    <source>
        <strain evidence="5">cv. Dabenzi</strain>
    </source>
</reference>